<comment type="caution">
    <text evidence="2">The sequence shown here is derived from an EMBL/GenBank/DDBJ whole genome shotgun (WGS) entry which is preliminary data.</text>
</comment>
<dbReference type="InterPro" id="IPR050229">
    <property type="entry name" value="GlpE_sulfurtransferase"/>
</dbReference>
<dbReference type="CDD" id="cd00158">
    <property type="entry name" value="RHOD"/>
    <property type="match status" value="1"/>
</dbReference>
<accession>A0ABW6DAW6</accession>
<dbReference type="Proteomes" id="UP001598138">
    <property type="component" value="Unassembled WGS sequence"/>
</dbReference>
<dbReference type="Pfam" id="PF00581">
    <property type="entry name" value="Rhodanese"/>
    <property type="match status" value="1"/>
</dbReference>
<keyword evidence="3" id="KW-1185">Reference proteome</keyword>
<evidence type="ECO:0000313" key="2">
    <source>
        <dbReference type="EMBL" id="MFD3394055.1"/>
    </source>
</evidence>
<name>A0ABW6DAW6_9BACT</name>
<protein>
    <submittedName>
        <fullName evidence="2">Rhodanese-like domain-containing protein</fullName>
    </submittedName>
</protein>
<dbReference type="SUPFAM" id="SSF52821">
    <property type="entry name" value="Rhodanese/Cell cycle control phosphatase"/>
    <property type="match status" value="1"/>
</dbReference>
<gene>
    <name evidence="2" type="ORF">U0R10_05435</name>
</gene>
<organism evidence="2 3">
    <name type="scientific">Aquirufa avitistagni</name>
    <dbReference type="NCBI Taxonomy" id="3104728"/>
    <lineage>
        <taxon>Bacteria</taxon>
        <taxon>Pseudomonadati</taxon>
        <taxon>Bacteroidota</taxon>
        <taxon>Cytophagia</taxon>
        <taxon>Cytophagales</taxon>
        <taxon>Flectobacillaceae</taxon>
        <taxon>Aquirufa</taxon>
    </lineage>
</organism>
<proteinExistence type="predicted"/>
<dbReference type="RefSeq" id="WP_377982931.1">
    <property type="nucleotide sequence ID" value="NZ_JBBKXZ010000001.1"/>
</dbReference>
<dbReference type="PANTHER" id="PTHR43031">
    <property type="entry name" value="FAD-DEPENDENT OXIDOREDUCTASE"/>
    <property type="match status" value="1"/>
</dbReference>
<reference evidence="2 3" key="1">
    <citation type="submission" date="2024-03" db="EMBL/GenBank/DDBJ databases">
        <title>Aquirufa genome sequencing.</title>
        <authorList>
            <person name="Pitt A."/>
            <person name="Hahn M.W."/>
        </authorList>
    </citation>
    <scope>NUCLEOTIDE SEQUENCE [LARGE SCALE GENOMIC DNA]</scope>
    <source>
        <strain evidence="2 3">OSTEICH-129V</strain>
    </source>
</reference>
<dbReference type="InterPro" id="IPR001763">
    <property type="entry name" value="Rhodanese-like_dom"/>
</dbReference>
<sequence length="90" mass="9725">MEELLANPATTVVDVRETGEFASGHYAGAINIPLGIIPLRIDEFKEMNGPIVVYCRSGNRSGMAMNLLKQAGLSEVFNGGGLHDMLVYQD</sequence>
<evidence type="ECO:0000259" key="1">
    <source>
        <dbReference type="PROSITE" id="PS50206"/>
    </source>
</evidence>
<feature type="domain" description="Rhodanese" evidence="1">
    <location>
        <begin position="6"/>
        <end position="88"/>
    </location>
</feature>
<dbReference type="PANTHER" id="PTHR43031:SF18">
    <property type="entry name" value="RHODANESE-RELATED SULFURTRANSFERASES"/>
    <property type="match status" value="1"/>
</dbReference>
<evidence type="ECO:0000313" key="3">
    <source>
        <dbReference type="Proteomes" id="UP001598138"/>
    </source>
</evidence>
<dbReference type="InterPro" id="IPR036873">
    <property type="entry name" value="Rhodanese-like_dom_sf"/>
</dbReference>
<dbReference type="PROSITE" id="PS50206">
    <property type="entry name" value="RHODANESE_3"/>
    <property type="match status" value="1"/>
</dbReference>
<dbReference type="EMBL" id="JBBKXZ010000001">
    <property type="protein sequence ID" value="MFD3394055.1"/>
    <property type="molecule type" value="Genomic_DNA"/>
</dbReference>
<dbReference type="Gene3D" id="3.40.250.10">
    <property type="entry name" value="Rhodanese-like domain"/>
    <property type="match status" value="1"/>
</dbReference>
<dbReference type="SMART" id="SM00450">
    <property type="entry name" value="RHOD"/>
    <property type="match status" value="1"/>
</dbReference>